<name>A0A9P4PKN7_9PLEO</name>
<evidence type="ECO:0000256" key="2">
    <source>
        <dbReference type="ARBA" id="ARBA00022763"/>
    </source>
</evidence>
<gene>
    <name evidence="6" type="ORF">P171DRAFT_519205</name>
</gene>
<comment type="caution">
    <text evidence="6">The sequence shown here is derived from an EMBL/GenBank/DDBJ whole genome shotgun (WGS) entry which is preliminary data.</text>
</comment>
<dbReference type="CDD" id="cd22919">
    <property type="entry name" value="HFD_CENP-S"/>
    <property type="match status" value="1"/>
</dbReference>
<dbReference type="SUPFAM" id="SSF47113">
    <property type="entry name" value="Histone-fold"/>
    <property type="match status" value="1"/>
</dbReference>
<dbReference type="PANTHER" id="PTHR22980:SF0">
    <property type="entry name" value="CENTROMERE PROTEIN S"/>
    <property type="match status" value="1"/>
</dbReference>
<dbReference type="Proteomes" id="UP000799764">
    <property type="component" value="Unassembled WGS sequence"/>
</dbReference>
<accession>A0A9P4PKN7</accession>
<dbReference type="GO" id="GO:0031297">
    <property type="term" value="P:replication fork processing"/>
    <property type="evidence" value="ECO:0007669"/>
    <property type="project" value="TreeGrafter"/>
</dbReference>
<comment type="similarity">
    <text evidence="1">Belongs to the TAF9 family. CENP-S/MHF1 subfamily.</text>
</comment>
<keyword evidence="3" id="KW-0238">DNA-binding</keyword>
<reference evidence="6" key="1">
    <citation type="journal article" date="2020" name="Stud. Mycol.">
        <title>101 Dothideomycetes genomes: a test case for predicting lifestyles and emergence of pathogens.</title>
        <authorList>
            <person name="Haridas S."/>
            <person name="Albert R."/>
            <person name="Binder M."/>
            <person name="Bloem J."/>
            <person name="Labutti K."/>
            <person name="Salamov A."/>
            <person name="Andreopoulos B."/>
            <person name="Baker S."/>
            <person name="Barry K."/>
            <person name="Bills G."/>
            <person name="Bluhm B."/>
            <person name="Cannon C."/>
            <person name="Castanera R."/>
            <person name="Culley D."/>
            <person name="Daum C."/>
            <person name="Ezra D."/>
            <person name="Gonzalez J."/>
            <person name="Henrissat B."/>
            <person name="Kuo A."/>
            <person name="Liang C."/>
            <person name="Lipzen A."/>
            <person name="Lutzoni F."/>
            <person name="Magnuson J."/>
            <person name="Mondo S."/>
            <person name="Nolan M."/>
            <person name="Ohm R."/>
            <person name="Pangilinan J."/>
            <person name="Park H.-J."/>
            <person name="Ramirez L."/>
            <person name="Alfaro M."/>
            <person name="Sun H."/>
            <person name="Tritt A."/>
            <person name="Yoshinaga Y."/>
            <person name="Zwiers L.-H."/>
            <person name="Turgeon B."/>
            <person name="Goodwin S."/>
            <person name="Spatafora J."/>
            <person name="Crous P."/>
            <person name="Grigoriev I."/>
        </authorList>
    </citation>
    <scope>NUCLEOTIDE SEQUENCE</scope>
    <source>
        <strain evidence="6">CBS 690.94</strain>
    </source>
</reference>
<keyword evidence="4" id="KW-0234">DNA repair</keyword>
<dbReference type="InterPro" id="IPR029003">
    <property type="entry name" value="CENP-S/Mhf1"/>
</dbReference>
<organism evidence="6 7">
    <name type="scientific">Karstenula rhodostoma CBS 690.94</name>
    <dbReference type="NCBI Taxonomy" id="1392251"/>
    <lineage>
        <taxon>Eukaryota</taxon>
        <taxon>Fungi</taxon>
        <taxon>Dikarya</taxon>
        <taxon>Ascomycota</taxon>
        <taxon>Pezizomycotina</taxon>
        <taxon>Dothideomycetes</taxon>
        <taxon>Pleosporomycetidae</taxon>
        <taxon>Pleosporales</taxon>
        <taxon>Massarineae</taxon>
        <taxon>Didymosphaeriaceae</taxon>
        <taxon>Karstenula</taxon>
    </lineage>
</organism>
<keyword evidence="7" id="KW-1185">Reference proteome</keyword>
<sequence length="128" mass="14208">MASTADATERRERLQSALWYTIGQFVDNEGAEDFNATPQFIGALTELVYTQIENSAKDLELFSKHAGRKVINADDVMLLTRRNEALEETLKRELDRMRAAEGRAEDQQPKKRGRPAGAGAKGKGKAKA</sequence>
<keyword evidence="2" id="KW-0227">DNA damage</keyword>
<proteinExistence type="inferred from homology"/>
<feature type="compositionally biased region" description="Basic and acidic residues" evidence="5">
    <location>
        <begin position="97"/>
        <end position="109"/>
    </location>
</feature>
<dbReference type="GO" id="GO:0006281">
    <property type="term" value="P:DNA repair"/>
    <property type="evidence" value="ECO:0007669"/>
    <property type="project" value="UniProtKB-KW"/>
</dbReference>
<evidence type="ECO:0008006" key="8">
    <source>
        <dbReference type="Google" id="ProtNLM"/>
    </source>
</evidence>
<dbReference type="InterPro" id="IPR009072">
    <property type="entry name" value="Histone-fold"/>
</dbReference>
<dbReference type="OrthoDB" id="1872155at2759"/>
<evidence type="ECO:0000256" key="3">
    <source>
        <dbReference type="ARBA" id="ARBA00023125"/>
    </source>
</evidence>
<dbReference type="PANTHER" id="PTHR22980">
    <property type="entry name" value="CORTISTATIN"/>
    <property type="match status" value="1"/>
</dbReference>
<evidence type="ECO:0000256" key="1">
    <source>
        <dbReference type="ARBA" id="ARBA00006612"/>
    </source>
</evidence>
<dbReference type="GO" id="GO:0046982">
    <property type="term" value="F:protein heterodimerization activity"/>
    <property type="evidence" value="ECO:0007669"/>
    <property type="project" value="InterPro"/>
</dbReference>
<dbReference type="GO" id="GO:0003682">
    <property type="term" value="F:chromatin binding"/>
    <property type="evidence" value="ECO:0007669"/>
    <property type="project" value="TreeGrafter"/>
</dbReference>
<evidence type="ECO:0000256" key="4">
    <source>
        <dbReference type="ARBA" id="ARBA00023204"/>
    </source>
</evidence>
<dbReference type="EMBL" id="MU001497">
    <property type="protein sequence ID" value="KAF2446845.1"/>
    <property type="molecule type" value="Genomic_DNA"/>
</dbReference>
<dbReference type="GO" id="GO:0000712">
    <property type="term" value="P:resolution of meiotic recombination intermediates"/>
    <property type="evidence" value="ECO:0007669"/>
    <property type="project" value="TreeGrafter"/>
</dbReference>
<evidence type="ECO:0000256" key="5">
    <source>
        <dbReference type="SAM" id="MobiDB-lite"/>
    </source>
</evidence>
<evidence type="ECO:0000313" key="7">
    <source>
        <dbReference type="Proteomes" id="UP000799764"/>
    </source>
</evidence>
<dbReference type="Pfam" id="PF15630">
    <property type="entry name" value="CENP-S"/>
    <property type="match status" value="1"/>
</dbReference>
<dbReference type="GO" id="GO:0071821">
    <property type="term" value="C:FANCM-MHF complex"/>
    <property type="evidence" value="ECO:0007669"/>
    <property type="project" value="InterPro"/>
</dbReference>
<protein>
    <recommendedName>
        <fullName evidence="8">Apoptosis-inducing TAF9-like domain 1 family protein</fullName>
    </recommendedName>
</protein>
<feature type="region of interest" description="Disordered" evidence="5">
    <location>
        <begin position="97"/>
        <end position="128"/>
    </location>
</feature>
<dbReference type="Gene3D" id="1.10.20.10">
    <property type="entry name" value="Histone, subunit A"/>
    <property type="match status" value="1"/>
</dbReference>
<evidence type="ECO:0000313" key="6">
    <source>
        <dbReference type="EMBL" id="KAF2446845.1"/>
    </source>
</evidence>
<dbReference type="AlphaFoldDB" id="A0A9P4PKN7"/>
<dbReference type="GO" id="GO:0003677">
    <property type="term" value="F:DNA binding"/>
    <property type="evidence" value="ECO:0007669"/>
    <property type="project" value="UniProtKB-KW"/>
</dbReference>